<dbReference type="SUPFAM" id="SSF56112">
    <property type="entry name" value="Protein kinase-like (PK-like)"/>
    <property type="match status" value="1"/>
</dbReference>
<dbReference type="CDD" id="cd14014">
    <property type="entry name" value="STKc_PknB_like"/>
    <property type="match status" value="1"/>
</dbReference>
<dbReference type="SUPFAM" id="SSF47954">
    <property type="entry name" value="Cyclin-like"/>
    <property type="match status" value="1"/>
</dbReference>
<reference evidence="5" key="1">
    <citation type="submission" date="2019-12" db="EMBL/GenBank/DDBJ databases">
        <title>The DNA Methylation Landscape of Giant Viruses.</title>
        <authorList>
            <person name="Jeudy S."/>
            <person name="Rigou S."/>
            <person name="Alempic J.-M."/>
            <person name="Claverie J.-M."/>
            <person name="Abergel C."/>
            <person name="Legendre M."/>
        </authorList>
    </citation>
    <scope>NUCLEOTIDE SEQUENCE</scope>
    <source>
        <strain evidence="5">P4</strain>
    </source>
</reference>
<feature type="domain" description="Protein kinase" evidence="4">
    <location>
        <begin position="8"/>
        <end position="273"/>
    </location>
</feature>
<dbReference type="SMART" id="SM00220">
    <property type="entry name" value="S_TKc"/>
    <property type="match status" value="1"/>
</dbReference>
<sequence length="449" mass="51418">MQKNWGQYKLGKVLGRGVYGEVRLGTKADGSVFAIKRFFSKVEGLNSPDEIAIALQASHPNIIKAVEYFHEKNEDYLVMELADTNLEDYIFSSFLSNKEKINLFYQLVSALTYLQDNGFYHCDIKPLNVLIKDGQVKLGDLGLSKYKNVKGNSCQSYASPQGLVPNYRASGITLNIDPDLEEIFFEARDSFSDDVWALGITFVFLLTGRVLFYDVDEAQEVADNMQTFIRNPREYLSLNAVPEKWQALVLQMLEPSKRLRLSLVKDVLLQPEFVKRGLYRSIPGSAPIFYDLPLYDPGFKVSVEWMEQTLVDQGKNSFVLHASITCFYYMARFIDSDYNVNLLMGACMSLMSSVYSAFLFDPEELILLLGNKYTKEQLFAQERSIMDKLAGRLYFTTLPKLAFSEKAVLESDNLLLDTPLYLSTNLHQYMNSLLQQETIEERNHRKPVW</sequence>
<dbReference type="EMBL" id="MN873693">
    <property type="protein sequence ID" value="QIN54585.1"/>
    <property type="molecule type" value="Genomic_DNA"/>
</dbReference>
<dbReference type="PROSITE" id="PS00108">
    <property type="entry name" value="PROTEIN_KINASE_ST"/>
    <property type="match status" value="1"/>
</dbReference>
<evidence type="ECO:0000313" key="6">
    <source>
        <dbReference type="Proteomes" id="UP001224087"/>
    </source>
</evidence>
<dbReference type="InterPro" id="IPR017441">
    <property type="entry name" value="Protein_kinase_ATP_BS"/>
</dbReference>
<dbReference type="PROSITE" id="PS00107">
    <property type="entry name" value="PROTEIN_KINASE_ATP"/>
    <property type="match status" value="1"/>
</dbReference>
<protein>
    <submittedName>
        <fullName evidence="5">Serine/Threonine protein kinase with cyclin box</fullName>
    </submittedName>
</protein>
<gene>
    <name evidence="5" type="primary">ck460</name>
</gene>
<name>A0A6G8MZ20_9VIRU</name>
<evidence type="ECO:0000259" key="4">
    <source>
        <dbReference type="PROSITE" id="PS50011"/>
    </source>
</evidence>
<dbReference type="InterPro" id="IPR008271">
    <property type="entry name" value="Ser/Thr_kinase_AS"/>
</dbReference>
<dbReference type="InterPro" id="IPR036915">
    <property type="entry name" value="Cyclin-like_sf"/>
</dbReference>
<evidence type="ECO:0000313" key="5">
    <source>
        <dbReference type="EMBL" id="QIN54585.1"/>
    </source>
</evidence>
<dbReference type="InterPro" id="IPR000719">
    <property type="entry name" value="Prot_kinase_dom"/>
</dbReference>
<dbReference type="PROSITE" id="PS50011">
    <property type="entry name" value="PROTEIN_KINASE_DOM"/>
    <property type="match status" value="1"/>
</dbReference>
<dbReference type="Pfam" id="PF00069">
    <property type="entry name" value="Pkinase"/>
    <property type="match status" value="1"/>
</dbReference>
<evidence type="ECO:0000256" key="3">
    <source>
        <dbReference type="PROSITE-ProRule" id="PRU10141"/>
    </source>
</evidence>
<dbReference type="GO" id="GO:0005524">
    <property type="term" value="F:ATP binding"/>
    <property type="evidence" value="ECO:0007669"/>
    <property type="project" value="UniProtKB-UniRule"/>
</dbReference>
<dbReference type="Proteomes" id="UP001224087">
    <property type="component" value="Segment"/>
</dbReference>
<accession>A0A6G8MZ20</accession>
<dbReference type="PANTHER" id="PTHR44167:SF24">
    <property type="entry name" value="SERINE_THREONINE-PROTEIN KINASE CHK2"/>
    <property type="match status" value="1"/>
</dbReference>
<keyword evidence="6" id="KW-1185">Reference proteome</keyword>
<keyword evidence="1 3" id="KW-0547">Nucleotide-binding</keyword>
<keyword evidence="5" id="KW-0723">Serine/threonine-protein kinase</keyword>
<dbReference type="Gene3D" id="1.10.510.10">
    <property type="entry name" value="Transferase(Phosphotransferase) domain 1"/>
    <property type="match status" value="1"/>
</dbReference>
<dbReference type="GO" id="GO:0004674">
    <property type="term" value="F:protein serine/threonine kinase activity"/>
    <property type="evidence" value="ECO:0007669"/>
    <property type="project" value="UniProtKB-KW"/>
</dbReference>
<keyword evidence="5" id="KW-0418">Kinase</keyword>
<keyword evidence="5" id="KW-0808">Transferase</keyword>
<proteinExistence type="predicted"/>
<evidence type="ECO:0000256" key="1">
    <source>
        <dbReference type="ARBA" id="ARBA00022741"/>
    </source>
</evidence>
<dbReference type="InterPro" id="IPR011009">
    <property type="entry name" value="Kinase-like_dom_sf"/>
</dbReference>
<dbReference type="PANTHER" id="PTHR44167">
    <property type="entry name" value="OVARIAN-SPECIFIC SERINE/THREONINE-PROTEIN KINASE LOK-RELATED"/>
    <property type="match status" value="1"/>
</dbReference>
<evidence type="ECO:0000256" key="2">
    <source>
        <dbReference type="ARBA" id="ARBA00022840"/>
    </source>
</evidence>
<organism evidence="5 6">
    <name type="scientific">Cedratvirus kamchatka</name>
    <dbReference type="NCBI Taxonomy" id="2716914"/>
    <lineage>
        <taxon>Viruses</taxon>
        <taxon>Pithoviruses</taxon>
        <taxon>Orthocedratvirinae</taxon>
        <taxon>Alphacedratvirus</taxon>
        <taxon>Alphacedratvirus rossiense</taxon>
    </lineage>
</organism>
<keyword evidence="2 3" id="KW-0067">ATP-binding</keyword>
<feature type="binding site" evidence="3">
    <location>
        <position position="36"/>
    </location>
    <ligand>
        <name>ATP</name>
        <dbReference type="ChEBI" id="CHEBI:30616"/>
    </ligand>
</feature>